<dbReference type="InterPro" id="IPR042099">
    <property type="entry name" value="ANL_N_sf"/>
</dbReference>
<keyword evidence="2" id="KW-0436">Ligase</keyword>
<evidence type="ECO:0000313" key="4">
    <source>
        <dbReference type="EMBL" id="WOH39056.1"/>
    </source>
</evidence>
<protein>
    <submittedName>
        <fullName evidence="4">AMP-binding protein</fullName>
    </submittedName>
</protein>
<dbReference type="Gene3D" id="3.30.300.30">
    <property type="match status" value="1"/>
</dbReference>
<keyword evidence="5" id="KW-1185">Reference proteome</keyword>
<evidence type="ECO:0000259" key="3">
    <source>
        <dbReference type="Pfam" id="PF00501"/>
    </source>
</evidence>
<sequence length="611" mass="68286">MTKKFDLYRTFKMSMGLLGEGEIMNTALLVDKLEQYSQSEFKVDVAATLRAKANEFASQIALSGHLLGGELNVDDQFTYAELADEVKQFSKLLLAKGIRRADRVALLSEARPHWAIAFLAILSCGAIVVPVDPQLTEVELLLILTDAKPKALIASSKMLATGLTLQKQMTSINFVVELECYKSQLTALESSINSLSKYHQRVKLNSKAVICYTSGTTGKFKGVEITFRNIVGQVENLNRLMKTDGAEVCVSILPLHHLLELSAGLLGVLWGGGQVCYLNSLIPDDLLKTMRAQNATFLIAVPLFLSLMKKSILQQVAKESKAKQLLFNSFLHISKYLPVALRKTIFHQVHKKFGNKFKHFVCGGAPLDKTTLRFFTDLGFTVYQGYGMTETSPVISANTPYKNRYGSVGKPLPGCQVKIDKKNQLDTYAVGEILTRGHHVMAGYYGDETLTAKTIDQQGWLHTGDLGYIDKKGFLYVTGRKKNTIVLADGQNLQPEQIEPQLFSHPDIKEGCVVALKANEGLYQGRLQVCAVLVASEQLSEEFKQDQYALQQKLQQIIEQRSEKLVRWKRPTKVIVLAQDLPRSTTRKIKRLQVEQLIEQYANQPHQQQES</sequence>
<dbReference type="RefSeq" id="WP_348397823.1">
    <property type="nucleotide sequence ID" value="NZ_CP136600.1"/>
</dbReference>
<organism evidence="4 5">
    <name type="scientific">Thalassotalea fonticola</name>
    <dbReference type="NCBI Taxonomy" id="3065649"/>
    <lineage>
        <taxon>Bacteria</taxon>
        <taxon>Pseudomonadati</taxon>
        <taxon>Pseudomonadota</taxon>
        <taxon>Gammaproteobacteria</taxon>
        <taxon>Alteromonadales</taxon>
        <taxon>Colwelliaceae</taxon>
        <taxon>Thalassotalea</taxon>
    </lineage>
</organism>
<accession>A0ABZ0GTH7</accession>
<reference evidence="4 5" key="1">
    <citation type="submission" date="2023-09" db="EMBL/GenBank/DDBJ databases">
        <authorList>
            <person name="Qi X."/>
        </authorList>
    </citation>
    <scope>NUCLEOTIDE SEQUENCE [LARGE SCALE GENOMIC DNA]</scope>
    <source>
        <strain evidence="4 5">S1-1</strain>
    </source>
</reference>
<dbReference type="InterPro" id="IPR000873">
    <property type="entry name" value="AMP-dep_synth/lig_dom"/>
</dbReference>
<evidence type="ECO:0000256" key="1">
    <source>
        <dbReference type="ARBA" id="ARBA00006432"/>
    </source>
</evidence>
<dbReference type="PANTHER" id="PTHR43201:SF5">
    <property type="entry name" value="MEDIUM-CHAIN ACYL-COA LIGASE ACSF2, MITOCHONDRIAL"/>
    <property type="match status" value="1"/>
</dbReference>
<dbReference type="InterPro" id="IPR045851">
    <property type="entry name" value="AMP-bd_C_sf"/>
</dbReference>
<evidence type="ECO:0000313" key="5">
    <source>
        <dbReference type="Proteomes" id="UP001301442"/>
    </source>
</evidence>
<dbReference type="Proteomes" id="UP001301442">
    <property type="component" value="Chromosome"/>
</dbReference>
<dbReference type="Gene3D" id="3.40.50.12780">
    <property type="entry name" value="N-terminal domain of ligase-like"/>
    <property type="match status" value="1"/>
</dbReference>
<feature type="domain" description="AMP-dependent synthetase/ligase" evidence="3">
    <location>
        <begin position="51"/>
        <end position="445"/>
    </location>
</feature>
<proteinExistence type="inferred from homology"/>
<name>A0ABZ0GTH7_9GAMM</name>
<dbReference type="Pfam" id="PF00501">
    <property type="entry name" value="AMP-binding"/>
    <property type="match status" value="1"/>
</dbReference>
<dbReference type="PANTHER" id="PTHR43201">
    <property type="entry name" value="ACYL-COA SYNTHETASE"/>
    <property type="match status" value="1"/>
</dbReference>
<gene>
    <name evidence="4" type="ORF">RI844_07490</name>
</gene>
<evidence type="ECO:0000256" key="2">
    <source>
        <dbReference type="ARBA" id="ARBA00022598"/>
    </source>
</evidence>
<dbReference type="SUPFAM" id="SSF56801">
    <property type="entry name" value="Acetyl-CoA synthetase-like"/>
    <property type="match status" value="1"/>
</dbReference>
<dbReference type="EMBL" id="CP136600">
    <property type="protein sequence ID" value="WOH39056.1"/>
    <property type="molecule type" value="Genomic_DNA"/>
</dbReference>
<comment type="similarity">
    <text evidence="1">Belongs to the ATP-dependent AMP-binding enzyme family.</text>
</comment>